<dbReference type="EMBL" id="RXIC02000022">
    <property type="protein sequence ID" value="KAB1216377.1"/>
    <property type="molecule type" value="Genomic_DNA"/>
</dbReference>
<sequence length="74" mass="8182">MATHVPDSSLPFRLVLNGLGGHMPFEWLLLPLASPMLPSCYFLAKHDPHASVSTVRLATCRWHFWPLGSSVVAL</sequence>
<dbReference type="AlphaFoldDB" id="A0A6A1VWX3"/>
<gene>
    <name evidence="1" type="ORF">CJ030_MR4G000610</name>
</gene>
<comment type="caution">
    <text evidence="1">The sequence shown here is derived from an EMBL/GenBank/DDBJ whole genome shotgun (WGS) entry which is preliminary data.</text>
</comment>
<accession>A0A6A1VWX3</accession>
<reference evidence="1 2" key="1">
    <citation type="journal article" date="2019" name="Plant Biotechnol. J.">
        <title>The red bayberry genome and genetic basis of sex determination.</title>
        <authorList>
            <person name="Jia H.M."/>
            <person name="Jia H.J."/>
            <person name="Cai Q.L."/>
            <person name="Wang Y."/>
            <person name="Zhao H.B."/>
            <person name="Yang W.F."/>
            <person name="Wang G.Y."/>
            <person name="Li Y.H."/>
            <person name="Zhan D.L."/>
            <person name="Shen Y.T."/>
            <person name="Niu Q.F."/>
            <person name="Chang L."/>
            <person name="Qiu J."/>
            <person name="Zhao L."/>
            <person name="Xie H.B."/>
            <person name="Fu W.Y."/>
            <person name="Jin J."/>
            <person name="Li X.W."/>
            <person name="Jiao Y."/>
            <person name="Zhou C.C."/>
            <person name="Tu T."/>
            <person name="Chai C.Y."/>
            <person name="Gao J.L."/>
            <person name="Fan L.J."/>
            <person name="van de Weg E."/>
            <person name="Wang J.Y."/>
            <person name="Gao Z.S."/>
        </authorList>
    </citation>
    <scope>NUCLEOTIDE SEQUENCE [LARGE SCALE GENOMIC DNA]</scope>
    <source>
        <tissue evidence="1">Leaves</tissue>
    </source>
</reference>
<evidence type="ECO:0000313" key="1">
    <source>
        <dbReference type="EMBL" id="KAB1216377.1"/>
    </source>
</evidence>
<keyword evidence="2" id="KW-1185">Reference proteome</keyword>
<proteinExistence type="predicted"/>
<protein>
    <submittedName>
        <fullName evidence="1">Uncharacterized protein</fullName>
    </submittedName>
</protein>
<organism evidence="1 2">
    <name type="scientific">Morella rubra</name>
    <name type="common">Chinese bayberry</name>
    <dbReference type="NCBI Taxonomy" id="262757"/>
    <lineage>
        <taxon>Eukaryota</taxon>
        <taxon>Viridiplantae</taxon>
        <taxon>Streptophyta</taxon>
        <taxon>Embryophyta</taxon>
        <taxon>Tracheophyta</taxon>
        <taxon>Spermatophyta</taxon>
        <taxon>Magnoliopsida</taxon>
        <taxon>eudicotyledons</taxon>
        <taxon>Gunneridae</taxon>
        <taxon>Pentapetalae</taxon>
        <taxon>rosids</taxon>
        <taxon>fabids</taxon>
        <taxon>Fagales</taxon>
        <taxon>Myricaceae</taxon>
        <taxon>Morella</taxon>
    </lineage>
</organism>
<evidence type="ECO:0000313" key="2">
    <source>
        <dbReference type="Proteomes" id="UP000516437"/>
    </source>
</evidence>
<dbReference type="Proteomes" id="UP000516437">
    <property type="component" value="Chromosome 4"/>
</dbReference>
<name>A0A6A1VWX3_9ROSI</name>